<organism evidence="1 2">
    <name type="scientific">Thermofilum pendens (strain DSM 2475 / Hrk 5)</name>
    <dbReference type="NCBI Taxonomy" id="368408"/>
    <lineage>
        <taxon>Archaea</taxon>
        <taxon>Thermoproteota</taxon>
        <taxon>Thermoprotei</taxon>
        <taxon>Thermofilales</taxon>
        <taxon>Thermofilaceae</taxon>
        <taxon>Thermofilum</taxon>
    </lineage>
</organism>
<dbReference type="STRING" id="368408.Tpen_1286"/>
<accession>A1RZQ4</accession>
<dbReference type="GeneID" id="4600594"/>
<dbReference type="EnsemblBacteria" id="ABL78684">
    <property type="protein sequence ID" value="ABL78684"/>
    <property type="gene ID" value="Tpen_1286"/>
</dbReference>
<reference evidence="2" key="1">
    <citation type="journal article" date="2008" name="J. Bacteriol.">
        <title>Genome sequence of Thermofilum pendens reveals an exceptional loss of biosynthetic pathways without genome reduction.</title>
        <authorList>
            <person name="Anderson I."/>
            <person name="Rodriguez J."/>
            <person name="Susanti D."/>
            <person name="Porat I."/>
            <person name="Reich C."/>
            <person name="Ulrich L.E."/>
            <person name="Elkins J.G."/>
            <person name="Mavromatis K."/>
            <person name="Lykidis A."/>
            <person name="Kim E."/>
            <person name="Thompson L.S."/>
            <person name="Nolan M."/>
            <person name="Land M."/>
            <person name="Copeland A."/>
            <person name="Lapidus A."/>
            <person name="Lucas S."/>
            <person name="Detter C."/>
            <person name="Zhulin I.B."/>
            <person name="Olsen G.J."/>
            <person name="Whitman W."/>
            <person name="Mukhopadhyay B."/>
            <person name="Bristow J."/>
            <person name="Kyrpides N."/>
        </authorList>
    </citation>
    <scope>NUCLEOTIDE SEQUENCE [LARGE SCALE GENOMIC DNA]</scope>
    <source>
        <strain evidence="2">DSM 2475 / Hrk 5</strain>
    </source>
</reference>
<evidence type="ECO:0000313" key="2">
    <source>
        <dbReference type="Proteomes" id="UP000000641"/>
    </source>
</evidence>
<dbReference type="HOGENOM" id="CLU_1954776_0_0_2"/>
<proteinExistence type="predicted"/>
<keyword evidence="2" id="KW-1185">Reference proteome</keyword>
<dbReference type="eggNOG" id="arCOG07256">
    <property type="taxonomic scope" value="Archaea"/>
</dbReference>
<dbReference type="Proteomes" id="UP000000641">
    <property type="component" value="Chromosome"/>
</dbReference>
<dbReference type="RefSeq" id="WP_011752949.1">
    <property type="nucleotide sequence ID" value="NC_008698.1"/>
</dbReference>
<dbReference type="EMBL" id="CP000505">
    <property type="protein sequence ID" value="ABL78684.1"/>
    <property type="molecule type" value="Genomic_DNA"/>
</dbReference>
<protein>
    <submittedName>
        <fullName evidence="1">Uncharacterized protein</fullName>
    </submittedName>
</protein>
<dbReference type="KEGG" id="tpe:Tpen_1286"/>
<evidence type="ECO:0000313" key="1">
    <source>
        <dbReference type="EMBL" id="ABL78684.1"/>
    </source>
</evidence>
<gene>
    <name evidence="1" type="ordered locus">Tpen_1286</name>
</gene>
<name>A1RZQ4_THEPD</name>
<dbReference type="AlphaFoldDB" id="A1RZQ4"/>
<sequence>MSAPRLSEKEILDWGARIGVSARVENLKGSQIENLIASLDSFEGREALLVTAAFAQRQAQRLGTGRSTARLVTQALLDVYEKGGGKEEARKLLGFAKWVYEATAGSRPHVRPEQVTLESLLKAMVGAR</sequence>